<dbReference type="Proteomes" id="UP000186894">
    <property type="component" value="Unassembled WGS sequence"/>
</dbReference>
<organism evidence="1 2">
    <name type="scientific">Rhizobium oryziradicis</name>
    <dbReference type="NCBI Taxonomy" id="1867956"/>
    <lineage>
        <taxon>Bacteria</taxon>
        <taxon>Pseudomonadati</taxon>
        <taxon>Pseudomonadota</taxon>
        <taxon>Alphaproteobacteria</taxon>
        <taxon>Hyphomicrobiales</taxon>
        <taxon>Rhizobiaceae</taxon>
        <taxon>Rhizobium/Agrobacterium group</taxon>
        <taxon>Rhizobium</taxon>
    </lineage>
</organism>
<proteinExistence type="predicted"/>
<dbReference type="EMBL" id="MKIM01000033">
    <property type="protein sequence ID" value="OLP42436.1"/>
    <property type="molecule type" value="Genomic_DNA"/>
</dbReference>
<evidence type="ECO:0008006" key="3">
    <source>
        <dbReference type="Google" id="ProtNLM"/>
    </source>
</evidence>
<dbReference type="AlphaFoldDB" id="A0A1Q8ZKL5"/>
<comment type="caution">
    <text evidence="1">The sequence shown here is derived from an EMBL/GenBank/DDBJ whole genome shotgun (WGS) entry which is preliminary data.</text>
</comment>
<evidence type="ECO:0000313" key="2">
    <source>
        <dbReference type="Proteomes" id="UP000186894"/>
    </source>
</evidence>
<name>A0A1Q8ZKL5_9HYPH</name>
<keyword evidence="2" id="KW-1185">Reference proteome</keyword>
<sequence length="62" mass="6841">MLSPMAKRCAAAGQSIDMAAMQAMIDPADLIIAHNARFDRPCYTGQILVEITLPVKFFMQRA</sequence>
<gene>
    <name evidence="1" type="ORF">BJF95_13440</name>
</gene>
<protein>
    <recommendedName>
        <fullName evidence="3">Exonuclease domain-containing protein</fullName>
    </recommendedName>
</protein>
<evidence type="ECO:0000313" key="1">
    <source>
        <dbReference type="EMBL" id="OLP42436.1"/>
    </source>
</evidence>
<accession>A0A1Q8ZKL5</accession>
<reference evidence="1 2" key="1">
    <citation type="submission" date="2016-09" db="EMBL/GenBank/DDBJ databases">
        <title>Rhizobium oryziradicis sp. nov., isolated from the root of rice.</title>
        <authorList>
            <person name="Zhao J."/>
            <person name="Zhang X."/>
        </authorList>
    </citation>
    <scope>NUCLEOTIDE SEQUENCE [LARGE SCALE GENOMIC DNA]</scope>
    <source>
        <strain evidence="1 2">N19</strain>
    </source>
</reference>